<accession>A0AAN9HTH1</accession>
<evidence type="ECO:0000256" key="1">
    <source>
        <dbReference type="SAM" id="MobiDB-lite"/>
    </source>
</evidence>
<proteinExistence type="predicted"/>
<name>A0AAN9HTH1_CROPI</name>
<dbReference type="AlphaFoldDB" id="A0AAN9HTH1"/>
<organism evidence="2 3">
    <name type="scientific">Crotalaria pallida</name>
    <name type="common">Smooth rattlebox</name>
    <name type="synonym">Crotalaria striata</name>
    <dbReference type="NCBI Taxonomy" id="3830"/>
    <lineage>
        <taxon>Eukaryota</taxon>
        <taxon>Viridiplantae</taxon>
        <taxon>Streptophyta</taxon>
        <taxon>Embryophyta</taxon>
        <taxon>Tracheophyta</taxon>
        <taxon>Spermatophyta</taxon>
        <taxon>Magnoliopsida</taxon>
        <taxon>eudicotyledons</taxon>
        <taxon>Gunneridae</taxon>
        <taxon>Pentapetalae</taxon>
        <taxon>rosids</taxon>
        <taxon>fabids</taxon>
        <taxon>Fabales</taxon>
        <taxon>Fabaceae</taxon>
        <taxon>Papilionoideae</taxon>
        <taxon>50 kb inversion clade</taxon>
        <taxon>genistoids sensu lato</taxon>
        <taxon>core genistoids</taxon>
        <taxon>Crotalarieae</taxon>
        <taxon>Crotalaria</taxon>
    </lineage>
</organism>
<sequence>MTQPRGCKPNPYTPHPHHEVTHNHRYPNNHHVANHNNHLTTIVISKSLKNPYLNATFATVVGHDKVHNGASTFSQYCCVRKVEDGLCCIGGVVVNQWRKEDGSSFSMVNRDNATTEMLLLCIQHADEVLQAVINEYKTPQYRRRKIGTGSMSSERDDTDALARVGLGPPQAEINPFQSNFSTR</sequence>
<dbReference type="Proteomes" id="UP001372338">
    <property type="component" value="Unassembled WGS sequence"/>
</dbReference>
<protein>
    <submittedName>
        <fullName evidence="2">Uncharacterized protein</fullName>
    </submittedName>
</protein>
<keyword evidence="3" id="KW-1185">Reference proteome</keyword>
<reference evidence="2 3" key="1">
    <citation type="submission" date="2024-01" db="EMBL/GenBank/DDBJ databases">
        <title>The genomes of 5 underutilized Papilionoideae crops provide insights into root nodulation and disease resistanc.</title>
        <authorList>
            <person name="Yuan L."/>
        </authorList>
    </citation>
    <scope>NUCLEOTIDE SEQUENCE [LARGE SCALE GENOMIC DNA]</scope>
    <source>
        <strain evidence="2">ZHUSHIDOU_FW_LH</strain>
        <tissue evidence="2">Leaf</tissue>
    </source>
</reference>
<evidence type="ECO:0000313" key="3">
    <source>
        <dbReference type="Proteomes" id="UP001372338"/>
    </source>
</evidence>
<evidence type="ECO:0000313" key="2">
    <source>
        <dbReference type="EMBL" id="KAK7251272.1"/>
    </source>
</evidence>
<dbReference type="EMBL" id="JAYWIO010000007">
    <property type="protein sequence ID" value="KAK7251272.1"/>
    <property type="molecule type" value="Genomic_DNA"/>
</dbReference>
<feature type="region of interest" description="Disordered" evidence="1">
    <location>
        <begin position="1"/>
        <end position="21"/>
    </location>
</feature>
<comment type="caution">
    <text evidence="2">The sequence shown here is derived from an EMBL/GenBank/DDBJ whole genome shotgun (WGS) entry which is preliminary data.</text>
</comment>
<gene>
    <name evidence="2" type="ORF">RIF29_34319</name>
</gene>